<dbReference type="Gene3D" id="3.40.50.300">
    <property type="entry name" value="P-loop containing nucleotide triphosphate hydrolases"/>
    <property type="match status" value="1"/>
</dbReference>
<evidence type="ECO:0000313" key="11">
    <source>
        <dbReference type="Proteomes" id="UP000248168"/>
    </source>
</evidence>
<dbReference type="HAMAP" id="MF_00376">
    <property type="entry name" value="Dephospho_CoA_kinase"/>
    <property type="match status" value="1"/>
</dbReference>
<proteinExistence type="inferred from homology"/>
<protein>
    <recommendedName>
        <fullName evidence="8 9">Dephospho-CoA kinase</fullName>
        <ecNumber evidence="8 9">2.7.1.24</ecNumber>
    </recommendedName>
    <alternativeName>
        <fullName evidence="8">Dephosphocoenzyme A kinase</fullName>
    </alternativeName>
</protein>
<feature type="binding site" evidence="8">
    <location>
        <begin position="17"/>
        <end position="22"/>
    </location>
    <ligand>
        <name>ATP</name>
        <dbReference type="ChEBI" id="CHEBI:30616"/>
    </ligand>
</feature>
<dbReference type="FunCoup" id="A0A330L245">
    <property type="interactions" value="411"/>
</dbReference>
<dbReference type="InterPro" id="IPR027417">
    <property type="entry name" value="P-loop_NTPase"/>
</dbReference>
<sequence>MISSIGMILVGLTGGIATGKSTVAGMFKECGATVIDADALAREVVQPGKPAWREIVSIFGKTALNPDRTLNRPVLGAKVFGHPAKLRRLERIIHPRVAREQIRLTKQAARNDPKAVVIYDVPLLFEAGIDTRVDTTIVVTADRETQVVRLKQRNGLSRAEALRRITSQMPLAEKRRRADHTVDGRLPRLQLKQQIRSLYQSLRAST</sequence>
<evidence type="ECO:0000313" key="10">
    <source>
        <dbReference type="EMBL" id="SPP63283.1"/>
    </source>
</evidence>
<dbReference type="InParanoid" id="A0A330L245"/>
<comment type="catalytic activity">
    <reaction evidence="8">
        <text>3'-dephospho-CoA + ATP = ADP + CoA + H(+)</text>
        <dbReference type="Rhea" id="RHEA:18245"/>
        <dbReference type="ChEBI" id="CHEBI:15378"/>
        <dbReference type="ChEBI" id="CHEBI:30616"/>
        <dbReference type="ChEBI" id="CHEBI:57287"/>
        <dbReference type="ChEBI" id="CHEBI:57328"/>
        <dbReference type="ChEBI" id="CHEBI:456216"/>
        <dbReference type="EC" id="2.7.1.24"/>
    </reaction>
</comment>
<organism evidence="10 11">
    <name type="scientific">Nitrospira lenta</name>
    <dbReference type="NCBI Taxonomy" id="1436998"/>
    <lineage>
        <taxon>Bacteria</taxon>
        <taxon>Pseudomonadati</taxon>
        <taxon>Nitrospirota</taxon>
        <taxon>Nitrospiria</taxon>
        <taxon>Nitrospirales</taxon>
        <taxon>Nitrospiraceae</taxon>
        <taxon>Nitrospira</taxon>
    </lineage>
</organism>
<evidence type="ECO:0000256" key="7">
    <source>
        <dbReference type="ARBA" id="ARBA00022993"/>
    </source>
</evidence>
<keyword evidence="6 8" id="KW-0067">ATP-binding</keyword>
<keyword evidence="4 8" id="KW-0547">Nucleotide-binding</keyword>
<keyword evidence="5 8" id="KW-0418">Kinase</keyword>
<comment type="function">
    <text evidence="8">Catalyzes the phosphorylation of the 3'-hydroxyl group of dephosphocoenzyme A to form coenzyme A.</text>
</comment>
<dbReference type="CDD" id="cd02022">
    <property type="entry name" value="DPCK"/>
    <property type="match status" value="1"/>
</dbReference>
<evidence type="ECO:0000256" key="1">
    <source>
        <dbReference type="ARBA" id="ARBA00009018"/>
    </source>
</evidence>
<dbReference type="RefSeq" id="WP_245924360.1">
    <property type="nucleotide sequence ID" value="NZ_OUNR01000001.1"/>
</dbReference>
<evidence type="ECO:0000256" key="6">
    <source>
        <dbReference type="ARBA" id="ARBA00022840"/>
    </source>
</evidence>
<evidence type="ECO:0000256" key="5">
    <source>
        <dbReference type="ARBA" id="ARBA00022777"/>
    </source>
</evidence>
<keyword evidence="11" id="KW-1185">Reference proteome</keyword>
<dbReference type="GO" id="GO:0015937">
    <property type="term" value="P:coenzyme A biosynthetic process"/>
    <property type="evidence" value="ECO:0007669"/>
    <property type="project" value="UniProtKB-UniRule"/>
</dbReference>
<dbReference type="FunFam" id="3.40.50.300:FF:000991">
    <property type="entry name" value="Dephospho-CoA kinase"/>
    <property type="match status" value="1"/>
</dbReference>
<dbReference type="UniPathway" id="UPA00241">
    <property type="reaction ID" value="UER00356"/>
</dbReference>
<keyword evidence="3 8" id="KW-0808">Transferase</keyword>
<dbReference type="GO" id="GO:0005737">
    <property type="term" value="C:cytoplasm"/>
    <property type="evidence" value="ECO:0007669"/>
    <property type="project" value="UniProtKB-SubCell"/>
</dbReference>
<dbReference type="Proteomes" id="UP000248168">
    <property type="component" value="Unassembled WGS sequence"/>
</dbReference>
<comment type="similarity">
    <text evidence="1 8">Belongs to the CoaE family.</text>
</comment>
<evidence type="ECO:0000256" key="9">
    <source>
        <dbReference type="NCBIfam" id="TIGR00152"/>
    </source>
</evidence>
<dbReference type="GO" id="GO:0004140">
    <property type="term" value="F:dephospho-CoA kinase activity"/>
    <property type="evidence" value="ECO:0007669"/>
    <property type="project" value="UniProtKB-UniRule"/>
</dbReference>
<dbReference type="SUPFAM" id="SSF52540">
    <property type="entry name" value="P-loop containing nucleoside triphosphate hydrolases"/>
    <property type="match status" value="1"/>
</dbReference>
<comment type="pathway">
    <text evidence="8">Cofactor biosynthesis; coenzyme A biosynthesis; CoA from (R)-pantothenate: step 5/5.</text>
</comment>
<evidence type="ECO:0000256" key="3">
    <source>
        <dbReference type="ARBA" id="ARBA00022679"/>
    </source>
</evidence>
<dbReference type="PROSITE" id="PS51219">
    <property type="entry name" value="DPCK"/>
    <property type="match status" value="1"/>
</dbReference>
<dbReference type="AlphaFoldDB" id="A0A330L245"/>
<dbReference type="EC" id="2.7.1.24" evidence="8 9"/>
<dbReference type="Pfam" id="PF01121">
    <property type="entry name" value="CoaE"/>
    <property type="match status" value="1"/>
</dbReference>
<name>A0A330L245_9BACT</name>
<evidence type="ECO:0000256" key="8">
    <source>
        <dbReference type="HAMAP-Rule" id="MF_00376"/>
    </source>
</evidence>
<dbReference type="GO" id="GO:0005524">
    <property type="term" value="F:ATP binding"/>
    <property type="evidence" value="ECO:0007669"/>
    <property type="project" value="UniProtKB-UniRule"/>
</dbReference>
<reference evidence="11" key="1">
    <citation type="submission" date="2018-04" db="EMBL/GenBank/DDBJ databases">
        <authorList>
            <person name="Lucker S."/>
            <person name="Sakoula D."/>
        </authorList>
    </citation>
    <scope>NUCLEOTIDE SEQUENCE [LARGE SCALE GENOMIC DNA]</scope>
</reference>
<comment type="subcellular location">
    <subcellularLocation>
        <location evidence="8">Cytoplasm</location>
    </subcellularLocation>
</comment>
<accession>A0A330L245</accession>
<dbReference type="EMBL" id="OUNR01000001">
    <property type="protein sequence ID" value="SPP63283.1"/>
    <property type="molecule type" value="Genomic_DNA"/>
</dbReference>
<evidence type="ECO:0000256" key="2">
    <source>
        <dbReference type="ARBA" id="ARBA00022490"/>
    </source>
</evidence>
<gene>
    <name evidence="8 10" type="primary">coaE</name>
    <name evidence="10" type="ORF">NITLEN_10369</name>
</gene>
<evidence type="ECO:0000256" key="4">
    <source>
        <dbReference type="ARBA" id="ARBA00022741"/>
    </source>
</evidence>
<keyword evidence="7 8" id="KW-0173">Coenzyme A biosynthesis</keyword>
<dbReference type="PANTHER" id="PTHR10695:SF46">
    <property type="entry name" value="BIFUNCTIONAL COENZYME A SYNTHASE-RELATED"/>
    <property type="match status" value="1"/>
</dbReference>
<dbReference type="NCBIfam" id="TIGR00152">
    <property type="entry name" value="dephospho-CoA kinase"/>
    <property type="match status" value="1"/>
</dbReference>
<dbReference type="PANTHER" id="PTHR10695">
    <property type="entry name" value="DEPHOSPHO-COA KINASE-RELATED"/>
    <property type="match status" value="1"/>
</dbReference>
<dbReference type="InterPro" id="IPR001977">
    <property type="entry name" value="Depp_CoAkinase"/>
</dbReference>
<keyword evidence="2 8" id="KW-0963">Cytoplasm</keyword>